<keyword evidence="2" id="KW-0472">Membrane</keyword>
<name>A0A2S3ZSD1_ARTGL</name>
<feature type="transmembrane region" description="Helical" evidence="2">
    <location>
        <begin position="69"/>
        <end position="90"/>
    </location>
</feature>
<keyword evidence="2" id="KW-0812">Transmembrane</keyword>
<evidence type="ECO:0000256" key="1">
    <source>
        <dbReference type="SAM" id="MobiDB-lite"/>
    </source>
</evidence>
<evidence type="ECO:0000313" key="4">
    <source>
        <dbReference type="Proteomes" id="UP000237061"/>
    </source>
</evidence>
<keyword evidence="4" id="KW-1185">Reference proteome</keyword>
<feature type="transmembrane region" description="Helical" evidence="2">
    <location>
        <begin position="130"/>
        <end position="151"/>
    </location>
</feature>
<proteinExistence type="predicted"/>
<sequence>MTEPLEARTQGPETGAGQPGPARAQKSRFVLPPPRRWAVLAAAAGAGVGSGLLGTSLHGHLWHLDGGALIPIGAALALLLLAAVSLFVGLWSKSSWVVVLCGAAAYLTAGLLSMQGGSFGMIIDNLQGRVWLYGIAFTTPLVALVVWRLLIPKK</sequence>
<gene>
    <name evidence="3" type="ORF">CVS27_17620</name>
</gene>
<evidence type="ECO:0000256" key="2">
    <source>
        <dbReference type="SAM" id="Phobius"/>
    </source>
</evidence>
<reference evidence="3 4" key="1">
    <citation type="submission" date="2018-01" db="EMBL/GenBank/DDBJ databases">
        <title>Arthrobacter sp. nov., from glaciers in China.</title>
        <authorList>
            <person name="Liu Q."/>
            <person name="Xin Y.-H."/>
        </authorList>
    </citation>
    <scope>NUCLEOTIDE SEQUENCE [LARGE SCALE GENOMIC DNA]</scope>
    <source>
        <strain evidence="3 4">HLT2-12-2</strain>
    </source>
</reference>
<dbReference type="EMBL" id="PPXC01000018">
    <property type="protein sequence ID" value="POH72004.1"/>
    <property type="molecule type" value="Genomic_DNA"/>
</dbReference>
<feature type="transmembrane region" description="Helical" evidence="2">
    <location>
        <begin position="37"/>
        <end position="57"/>
    </location>
</feature>
<comment type="caution">
    <text evidence="3">The sequence shown here is derived from an EMBL/GenBank/DDBJ whole genome shotgun (WGS) entry which is preliminary data.</text>
</comment>
<dbReference type="RefSeq" id="WP_103467164.1">
    <property type="nucleotide sequence ID" value="NZ_PPXB01000019.1"/>
</dbReference>
<evidence type="ECO:0000313" key="3">
    <source>
        <dbReference type="EMBL" id="POH72004.1"/>
    </source>
</evidence>
<dbReference type="OrthoDB" id="4952538at2"/>
<keyword evidence="2" id="KW-1133">Transmembrane helix</keyword>
<dbReference type="AlphaFoldDB" id="A0A2S3ZSD1"/>
<dbReference type="Proteomes" id="UP000237061">
    <property type="component" value="Unassembled WGS sequence"/>
</dbReference>
<protein>
    <submittedName>
        <fullName evidence="3">Uncharacterized protein</fullName>
    </submittedName>
</protein>
<organism evidence="3 4">
    <name type="scientific">Arthrobacter glacialis</name>
    <dbReference type="NCBI Taxonomy" id="1664"/>
    <lineage>
        <taxon>Bacteria</taxon>
        <taxon>Bacillati</taxon>
        <taxon>Actinomycetota</taxon>
        <taxon>Actinomycetes</taxon>
        <taxon>Micrococcales</taxon>
        <taxon>Micrococcaceae</taxon>
        <taxon>Arthrobacter</taxon>
    </lineage>
</organism>
<accession>A0A2S3ZSD1</accession>
<feature type="transmembrane region" description="Helical" evidence="2">
    <location>
        <begin position="97"/>
        <end position="118"/>
    </location>
</feature>
<feature type="region of interest" description="Disordered" evidence="1">
    <location>
        <begin position="1"/>
        <end position="25"/>
    </location>
</feature>